<keyword evidence="3" id="KW-1185">Reference proteome</keyword>
<sequence length="215" mass="23599">MGHRSHRSKLSIWRFWAVMASLFLVTGCASTLSARVTSYQQWPSNVEGQFYRIVPAESQANNLEFQSVADMVRASIGPTGLVEARSGQAARFDVTIAYNNPVSTALVQRSYDPYMDGWGFGPAFGGYYGGYRGWGGGIYMSPPAYTVPVDVYKNTLTVIIKDNQNSGAEVYRSSAVNVSTTDNLAQAMPYLAQAVFDGFPGNNGQVREVNYERGR</sequence>
<dbReference type="PROSITE" id="PS51257">
    <property type="entry name" value="PROKAR_LIPOPROTEIN"/>
    <property type="match status" value="1"/>
</dbReference>
<feature type="domain" description="DUF4136" evidence="1">
    <location>
        <begin position="36"/>
        <end position="201"/>
    </location>
</feature>
<gene>
    <name evidence="2" type="ORF">CR159_19085</name>
</gene>
<dbReference type="Pfam" id="PF13590">
    <property type="entry name" value="DUF4136"/>
    <property type="match status" value="1"/>
</dbReference>
<dbReference type="AlphaFoldDB" id="A0A2N4TZU2"/>
<name>A0A2N4TZU2_9BURK</name>
<reference evidence="2 3" key="1">
    <citation type="submission" date="2017-10" db="EMBL/GenBank/DDBJ databases">
        <title>Two draft genome sequences of Pusillimonas sp. strains isolated from a nitrate- and radionuclide-contaminated groundwater in Russia.</title>
        <authorList>
            <person name="Grouzdev D.S."/>
            <person name="Tourova T.P."/>
            <person name="Goeva M.A."/>
            <person name="Babich T.L."/>
            <person name="Sokolova D.S."/>
            <person name="Abdullin R."/>
            <person name="Poltaraus A.B."/>
            <person name="Toshchakov S.V."/>
            <person name="Nazina T.N."/>
        </authorList>
    </citation>
    <scope>NUCLEOTIDE SEQUENCE [LARGE SCALE GENOMIC DNA]</scope>
    <source>
        <strain evidence="2 3">JR1/69-3-13</strain>
    </source>
</reference>
<evidence type="ECO:0000259" key="1">
    <source>
        <dbReference type="Pfam" id="PF13590"/>
    </source>
</evidence>
<proteinExistence type="predicted"/>
<comment type="caution">
    <text evidence="2">The sequence shown here is derived from an EMBL/GenBank/DDBJ whole genome shotgun (WGS) entry which is preliminary data.</text>
</comment>
<dbReference type="Proteomes" id="UP000234190">
    <property type="component" value="Unassembled WGS sequence"/>
</dbReference>
<dbReference type="OrthoDB" id="8940851at2"/>
<protein>
    <recommendedName>
        <fullName evidence="1">DUF4136 domain-containing protein</fullName>
    </recommendedName>
</protein>
<dbReference type="EMBL" id="PDNW01000023">
    <property type="protein sequence ID" value="PLC48285.1"/>
    <property type="molecule type" value="Genomic_DNA"/>
</dbReference>
<accession>A0A2N4TZU2</accession>
<evidence type="ECO:0000313" key="2">
    <source>
        <dbReference type="EMBL" id="PLC48285.1"/>
    </source>
</evidence>
<dbReference type="InterPro" id="IPR025411">
    <property type="entry name" value="DUF4136"/>
</dbReference>
<organism evidence="2 3">
    <name type="scientific">Pollutimonas subterranea</name>
    <dbReference type="NCBI Taxonomy" id="2045210"/>
    <lineage>
        <taxon>Bacteria</taxon>
        <taxon>Pseudomonadati</taxon>
        <taxon>Pseudomonadota</taxon>
        <taxon>Betaproteobacteria</taxon>
        <taxon>Burkholderiales</taxon>
        <taxon>Alcaligenaceae</taxon>
        <taxon>Pollutimonas</taxon>
    </lineage>
</organism>
<evidence type="ECO:0000313" key="3">
    <source>
        <dbReference type="Proteomes" id="UP000234190"/>
    </source>
</evidence>
<dbReference type="Gene3D" id="3.30.160.670">
    <property type="match status" value="1"/>
</dbReference>